<feature type="chain" id="PRO_5032376088" description="Pentatricopeptide repeat-containing protein, chloroplastic" evidence="3">
    <location>
        <begin position="21"/>
        <end position="351"/>
    </location>
</feature>
<dbReference type="PROSITE" id="PS51375">
    <property type="entry name" value="PPR"/>
    <property type="match status" value="1"/>
</dbReference>
<dbReference type="EMBL" id="CAJNNW010010804">
    <property type="protein sequence ID" value="CAE8652488.1"/>
    <property type="molecule type" value="Genomic_DNA"/>
</dbReference>
<evidence type="ECO:0000256" key="1">
    <source>
        <dbReference type="ARBA" id="ARBA00022737"/>
    </source>
</evidence>
<reference evidence="4" key="1">
    <citation type="submission" date="2021-02" db="EMBL/GenBank/DDBJ databases">
        <authorList>
            <person name="Dougan E. K."/>
            <person name="Rhodes N."/>
            <person name="Thang M."/>
            <person name="Chan C."/>
        </authorList>
    </citation>
    <scope>NUCLEOTIDE SEQUENCE</scope>
</reference>
<feature type="non-terminal residue" evidence="4">
    <location>
        <position position="351"/>
    </location>
</feature>
<name>A0A813IMG9_POLGL</name>
<keyword evidence="1" id="KW-0677">Repeat</keyword>
<dbReference type="Pfam" id="PF01535">
    <property type="entry name" value="PPR"/>
    <property type="match status" value="1"/>
</dbReference>
<dbReference type="Proteomes" id="UP000626109">
    <property type="component" value="Unassembled WGS sequence"/>
</dbReference>
<dbReference type="InterPro" id="IPR011990">
    <property type="entry name" value="TPR-like_helical_dom_sf"/>
</dbReference>
<gene>
    <name evidence="4" type="ORF">PGLA2088_LOCUS9727</name>
</gene>
<evidence type="ECO:0000313" key="5">
    <source>
        <dbReference type="Proteomes" id="UP000626109"/>
    </source>
</evidence>
<accession>A0A813IMG9</accession>
<feature type="repeat" description="PPR" evidence="2">
    <location>
        <begin position="306"/>
        <end position="340"/>
    </location>
</feature>
<dbReference type="PANTHER" id="PTHR47936">
    <property type="entry name" value="PPR_LONG DOMAIN-CONTAINING PROTEIN"/>
    <property type="match status" value="1"/>
</dbReference>
<evidence type="ECO:0000256" key="2">
    <source>
        <dbReference type="PROSITE-ProRule" id="PRU00708"/>
    </source>
</evidence>
<proteinExistence type="predicted"/>
<evidence type="ECO:0000313" key="4">
    <source>
        <dbReference type="EMBL" id="CAE8652488.1"/>
    </source>
</evidence>
<dbReference type="AlphaFoldDB" id="A0A813IMG9"/>
<dbReference type="InterPro" id="IPR002885">
    <property type="entry name" value="PPR_rpt"/>
</dbReference>
<evidence type="ECO:0008006" key="6">
    <source>
        <dbReference type="Google" id="ProtNLM"/>
    </source>
</evidence>
<keyword evidence="3" id="KW-0732">Signal</keyword>
<organism evidence="4 5">
    <name type="scientific">Polarella glacialis</name>
    <name type="common">Dinoflagellate</name>
    <dbReference type="NCBI Taxonomy" id="89957"/>
    <lineage>
        <taxon>Eukaryota</taxon>
        <taxon>Sar</taxon>
        <taxon>Alveolata</taxon>
        <taxon>Dinophyceae</taxon>
        <taxon>Suessiales</taxon>
        <taxon>Suessiaceae</taxon>
        <taxon>Polarella</taxon>
    </lineage>
</organism>
<feature type="signal peptide" evidence="3">
    <location>
        <begin position="1"/>
        <end position="20"/>
    </location>
</feature>
<protein>
    <recommendedName>
        <fullName evidence="6">Pentatricopeptide repeat-containing protein, chloroplastic</fullName>
    </recommendedName>
</protein>
<sequence>MRRHCVVAVLVVVLAREVMLLMDTGGPLLAQGWLQPRTRWAASADNSPSTSRSASQSLCEATSVIRDLGRQRRWQDALAVLAELPRVGLEPNEFSFSAALAACERMQLLGLQGSVVAGSSAVSACGKAKRAKAWTRPFNSQPVAGRPVVRQYLSVSTAALQSLGCDAITFNSAISACDAPWSGGPWPRAIGLLRQMCSLGIQYTVVTCSALVSCCAAAGEWELAVASLLCLRAAGVELSVVSINSAISHGAWELAQHLLLKEISMLSLRSDLTGFNAAISSAERARHWEAADSLLLALQLRALGPDTITFNAVASALEKAGAWERALRLLPRMRQLLVAADMITHSAILSA</sequence>
<dbReference type="PANTHER" id="PTHR47936:SF1">
    <property type="entry name" value="PENTATRICOPEPTIDE REPEAT-CONTAINING PROTEIN GUN1, CHLOROPLASTIC"/>
    <property type="match status" value="1"/>
</dbReference>
<dbReference type="Pfam" id="PF13812">
    <property type="entry name" value="PPR_3"/>
    <property type="match status" value="1"/>
</dbReference>
<dbReference type="Gene3D" id="1.25.40.10">
    <property type="entry name" value="Tetratricopeptide repeat domain"/>
    <property type="match status" value="2"/>
</dbReference>
<evidence type="ECO:0000256" key="3">
    <source>
        <dbReference type="SAM" id="SignalP"/>
    </source>
</evidence>
<comment type="caution">
    <text evidence="4">The sequence shown here is derived from an EMBL/GenBank/DDBJ whole genome shotgun (WGS) entry which is preliminary data.</text>
</comment>